<dbReference type="InterPro" id="IPR032675">
    <property type="entry name" value="LRR_dom_sf"/>
</dbReference>
<evidence type="ECO:0000256" key="4">
    <source>
        <dbReference type="ARBA" id="ARBA00022553"/>
    </source>
</evidence>
<reference evidence="14" key="1">
    <citation type="journal article" date="2023" name="Plant J.">
        <title>Genome sequences and population genomics provide insights into the demographic history, inbreeding, and mutation load of two 'living fossil' tree species of Dipteronia.</title>
        <authorList>
            <person name="Feng Y."/>
            <person name="Comes H.P."/>
            <person name="Chen J."/>
            <person name="Zhu S."/>
            <person name="Lu R."/>
            <person name="Zhang X."/>
            <person name="Li P."/>
            <person name="Qiu J."/>
            <person name="Olsen K.M."/>
            <person name="Qiu Y."/>
        </authorList>
    </citation>
    <scope>NUCLEOTIDE SEQUENCE</scope>
    <source>
        <strain evidence="14">NBL</strain>
    </source>
</reference>
<keyword evidence="5" id="KW-0433">Leucine-rich repeat</keyword>
<dbReference type="Pfam" id="PF00560">
    <property type="entry name" value="LRR_1"/>
    <property type="match status" value="1"/>
</dbReference>
<dbReference type="InterPro" id="IPR001611">
    <property type="entry name" value="Leu-rich_rpt"/>
</dbReference>
<sequence length="175" mass="18316">MSGEVPKELSGFRNNLSGYISDEMYHLTNLEKLDLSGNLLSGEIPVSLKDLHFLSSFSIADNNLQGPIPSGSQFDTFPTSSFEGNPGLCGAIVQKLSCLNHPPKTTGLAPMPISESSNEELGYGLIAGAVYRLIIGITGGALYSLPKLKFMQHSRVGSVGSVGNGDNGVEGGAGK</sequence>
<dbReference type="FunFam" id="3.80.10.10:FF:000722">
    <property type="entry name" value="Leucine-rich repeat receptor-like protein kinase"/>
    <property type="match status" value="1"/>
</dbReference>
<dbReference type="EMBL" id="JANJYJ010000001">
    <property type="protein sequence ID" value="KAK3228790.1"/>
    <property type="molecule type" value="Genomic_DNA"/>
</dbReference>
<dbReference type="PANTHER" id="PTHR27004:SF447">
    <property type="entry name" value="RECEPTOR LIKE PROTEIN 30-LIKE"/>
    <property type="match status" value="1"/>
</dbReference>
<evidence type="ECO:0000256" key="13">
    <source>
        <dbReference type="SAM" id="Phobius"/>
    </source>
</evidence>
<dbReference type="SUPFAM" id="SSF52058">
    <property type="entry name" value="L domain-like"/>
    <property type="match status" value="1"/>
</dbReference>
<feature type="transmembrane region" description="Helical" evidence="13">
    <location>
        <begin position="121"/>
        <end position="145"/>
    </location>
</feature>
<keyword evidence="9 13" id="KW-1133">Transmembrane helix</keyword>
<evidence type="ECO:0000256" key="12">
    <source>
        <dbReference type="ARBA" id="ARBA00023180"/>
    </source>
</evidence>
<evidence type="ECO:0000256" key="7">
    <source>
        <dbReference type="ARBA" id="ARBA00022729"/>
    </source>
</evidence>
<comment type="caution">
    <text evidence="14">The sequence shown here is derived from an EMBL/GenBank/DDBJ whole genome shotgun (WGS) entry which is preliminary data.</text>
</comment>
<keyword evidence="3" id="KW-1003">Cell membrane</keyword>
<evidence type="ECO:0000256" key="5">
    <source>
        <dbReference type="ARBA" id="ARBA00022614"/>
    </source>
</evidence>
<evidence type="ECO:0000256" key="6">
    <source>
        <dbReference type="ARBA" id="ARBA00022692"/>
    </source>
</evidence>
<dbReference type="AlphaFoldDB" id="A0AAE0EJK9"/>
<proteinExistence type="inferred from homology"/>
<keyword evidence="15" id="KW-1185">Reference proteome</keyword>
<comment type="similarity">
    <text evidence="2">Belongs to the RLP family.</text>
</comment>
<keyword evidence="4" id="KW-0597">Phosphoprotein</keyword>
<accession>A0AAE0EJK9</accession>
<dbReference type="Proteomes" id="UP001281410">
    <property type="component" value="Unassembled WGS sequence"/>
</dbReference>
<comment type="subcellular location">
    <subcellularLocation>
        <location evidence="1">Cell membrane</location>
        <topology evidence="1">Single-pass type I membrane protein</topology>
    </subcellularLocation>
</comment>
<evidence type="ECO:0000256" key="10">
    <source>
        <dbReference type="ARBA" id="ARBA00023136"/>
    </source>
</evidence>
<dbReference type="Gene3D" id="3.80.10.10">
    <property type="entry name" value="Ribonuclease Inhibitor"/>
    <property type="match status" value="1"/>
</dbReference>
<keyword evidence="7" id="KW-0732">Signal</keyword>
<evidence type="ECO:0000256" key="3">
    <source>
        <dbReference type="ARBA" id="ARBA00022475"/>
    </source>
</evidence>
<name>A0AAE0EJK9_9ROSI</name>
<protein>
    <submittedName>
        <fullName evidence="14">Uncharacterized protein</fullName>
    </submittedName>
</protein>
<evidence type="ECO:0000256" key="2">
    <source>
        <dbReference type="ARBA" id="ARBA00009592"/>
    </source>
</evidence>
<evidence type="ECO:0000256" key="8">
    <source>
        <dbReference type="ARBA" id="ARBA00022737"/>
    </source>
</evidence>
<evidence type="ECO:0000313" key="14">
    <source>
        <dbReference type="EMBL" id="KAK3228790.1"/>
    </source>
</evidence>
<evidence type="ECO:0000313" key="15">
    <source>
        <dbReference type="Proteomes" id="UP001281410"/>
    </source>
</evidence>
<keyword evidence="10 13" id="KW-0472">Membrane</keyword>
<evidence type="ECO:0000256" key="11">
    <source>
        <dbReference type="ARBA" id="ARBA00023170"/>
    </source>
</evidence>
<keyword evidence="8" id="KW-0677">Repeat</keyword>
<keyword evidence="12" id="KW-0325">Glycoprotein</keyword>
<dbReference type="GO" id="GO:0005886">
    <property type="term" value="C:plasma membrane"/>
    <property type="evidence" value="ECO:0007669"/>
    <property type="project" value="UniProtKB-SubCell"/>
</dbReference>
<dbReference type="PANTHER" id="PTHR27004">
    <property type="entry name" value="RECEPTOR-LIKE PROTEIN 12 ISOFORM X1"/>
    <property type="match status" value="1"/>
</dbReference>
<evidence type="ECO:0000256" key="9">
    <source>
        <dbReference type="ARBA" id="ARBA00022989"/>
    </source>
</evidence>
<keyword evidence="11" id="KW-0675">Receptor</keyword>
<gene>
    <name evidence="14" type="ORF">Dsin_000671</name>
</gene>
<organism evidence="14 15">
    <name type="scientific">Dipteronia sinensis</name>
    <dbReference type="NCBI Taxonomy" id="43782"/>
    <lineage>
        <taxon>Eukaryota</taxon>
        <taxon>Viridiplantae</taxon>
        <taxon>Streptophyta</taxon>
        <taxon>Embryophyta</taxon>
        <taxon>Tracheophyta</taxon>
        <taxon>Spermatophyta</taxon>
        <taxon>Magnoliopsida</taxon>
        <taxon>eudicotyledons</taxon>
        <taxon>Gunneridae</taxon>
        <taxon>Pentapetalae</taxon>
        <taxon>rosids</taxon>
        <taxon>malvids</taxon>
        <taxon>Sapindales</taxon>
        <taxon>Sapindaceae</taxon>
        <taxon>Hippocastanoideae</taxon>
        <taxon>Acereae</taxon>
        <taxon>Dipteronia</taxon>
    </lineage>
</organism>
<evidence type="ECO:0000256" key="1">
    <source>
        <dbReference type="ARBA" id="ARBA00004251"/>
    </source>
</evidence>
<keyword evidence="6 13" id="KW-0812">Transmembrane</keyword>